<proteinExistence type="predicted"/>
<dbReference type="SUPFAM" id="SSF56281">
    <property type="entry name" value="Metallo-hydrolase/oxidoreductase"/>
    <property type="match status" value="1"/>
</dbReference>
<dbReference type="Proteomes" id="UP001319200">
    <property type="component" value="Unassembled WGS sequence"/>
</dbReference>
<evidence type="ECO:0000313" key="2">
    <source>
        <dbReference type="EMBL" id="MBT1701553.1"/>
    </source>
</evidence>
<dbReference type="InterPro" id="IPR024884">
    <property type="entry name" value="NAPE-PLD"/>
</dbReference>
<comment type="caution">
    <text evidence="2">The sequence shown here is derived from an EMBL/GenBank/DDBJ whole genome shotgun (WGS) entry which is preliminary data.</text>
</comment>
<keyword evidence="3" id="KW-1185">Reference proteome</keyword>
<dbReference type="Pfam" id="PF12706">
    <property type="entry name" value="Lactamase_B_2"/>
    <property type="match status" value="1"/>
</dbReference>
<name>A0AAP2DSA2_9BACT</name>
<dbReference type="AlphaFoldDB" id="A0AAP2DSA2"/>
<evidence type="ECO:0000259" key="1">
    <source>
        <dbReference type="Pfam" id="PF12706"/>
    </source>
</evidence>
<reference evidence="2 3" key="1">
    <citation type="submission" date="2021-05" db="EMBL/GenBank/DDBJ databases">
        <title>A Polyphasic approach of four new species of the genus Ohtaekwangia: Ohtaekwangia histidinii sp. nov., Ohtaekwangia cretensis sp. nov., Ohtaekwangia indiensis sp. nov., Ohtaekwangia reichenbachii sp. nov. from diverse environment.</title>
        <authorList>
            <person name="Octaviana S."/>
        </authorList>
    </citation>
    <scope>NUCLEOTIDE SEQUENCE [LARGE SCALE GENOMIC DNA]</scope>
    <source>
        <strain evidence="2 3">PWU4</strain>
    </source>
</reference>
<dbReference type="GO" id="GO:0070290">
    <property type="term" value="F:N-acylphosphatidylethanolamine-specific phospholipase D activity"/>
    <property type="evidence" value="ECO:0007669"/>
    <property type="project" value="InterPro"/>
</dbReference>
<dbReference type="GO" id="GO:0008270">
    <property type="term" value="F:zinc ion binding"/>
    <property type="evidence" value="ECO:0007669"/>
    <property type="project" value="InterPro"/>
</dbReference>
<dbReference type="PANTHER" id="PTHR15032:SF4">
    <property type="entry name" value="N-ACYL-PHOSPHATIDYLETHANOLAMINE-HYDROLYZING PHOSPHOLIPASE D"/>
    <property type="match status" value="1"/>
</dbReference>
<evidence type="ECO:0000313" key="3">
    <source>
        <dbReference type="Proteomes" id="UP001319200"/>
    </source>
</evidence>
<gene>
    <name evidence="2" type="ORF">KK083_31965</name>
</gene>
<protein>
    <submittedName>
        <fullName evidence="2">MBL fold metallo-hydrolase</fullName>
    </submittedName>
</protein>
<organism evidence="2 3">
    <name type="scientific">Chryseosolibacter histidini</name>
    <dbReference type="NCBI Taxonomy" id="2782349"/>
    <lineage>
        <taxon>Bacteria</taxon>
        <taxon>Pseudomonadati</taxon>
        <taxon>Bacteroidota</taxon>
        <taxon>Cytophagia</taxon>
        <taxon>Cytophagales</taxon>
        <taxon>Chryseotaleaceae</taxon>
        <taxon>Chryseosolibacter</taxon>
    </lineage>
</organism>
<dbReference type="GO" id="GO:0005737">
    <property type="term" value="C:cytoplasm"/>
    <property type="evidence" value="ECO:0007669"/>
    <property type="project" value="TreeGrafter"/>
</dbReference>
<dbReference type="InterPro" id="IPR036866">
    <property type="entry name" value="RibonucZ/Hydroxyglut_hydro"/>
</dbReference>
<accession>A0AAP2DSA2</accession>
<dbReference type="Gene3D" id="3.60.15.10">
    <property type="entry name" value="Ribonuclease Z/Hydroxyacylglutathione hydrolase-like"/>
    <property type="match status" value="1"/>
</dbReference>
<sequence length="345" mass="39012">MLTILFILLTVPVLFVTVGAYLSAPRYKGLVSDHFDGKKFINPGHVKPQGLKEVFKWMFTRKRGEWKENKTEAYGQHPLAHEKQNIRITFVNHSTFLIQVDGLNILTDPVWSTRTSPFTWAGPRRMRLPGIKLEDLPRIHVVLISHNHYDHLDLSTMRTVFGAHHPRIITPLGVKAFLDEEHIAGATDLDWWQETKLSDSVTVQAVPAQHFSGRGMLDRDATLWCGYVLETSKGNIYFAGDTGYNDATFKEIGERFSGMKVALLPIGAYKPRWFMSPIHTSPEEAVKIHLDVRSQNSIATHFGTFPLADEGHDEPVADLKAALAKHNLNEEKFVALKEGEVKIIE</sequence>
<dbReference type="PIRSF" id="PIRSF038896">
    <property type="entry name" value="NAPE-PLD"/>
    <property type="match status" value="1"/>
</dbReference>
<dbReference type="EMBL" id="JAHESF010000079">
    <property type="protein sequence ID" value="MBT1701553.1"/>
    <property type="molecule type" value="Genomic_DNA"/>
</dbReference>
<dbReference type="InterPro" id="IPR001279">
    <property type="entry name" value="Metallo-B-lactamas"/>
</dbReference>
<dbReference type="PANTHER" id="PTHR15032">
    <property type="entry name" value="N-ACYL-PHOSPHATIDYLETHANOLAMINE-HYDROLYZING PHOSPHOLIPASE D"/>
    <property type="match status" value="1"/>
</dbReference>
<feature type="domain" description="Metallo-beta-lactamase" evidence="1">
    <location>
        <begin position="104"/>
        <end position="302"/>
    </location>
</feature>